<feature type="domain" description="Carboxylesterase type B" evidence="5">
    <location>
        <begin position="22"/>
        <end position="590"/>
    </location>
</feature>
<dbReference type="PANTHER" id="PTHR44590">
    <property type="entry name" value="CARBOXYLIC ESTER HYDROLASE-RELATED"/>
    <property type="match status" value="1"/>
</dbReference>
<evidence type="ECO:0000313" key="7">
    <source>
        <dbReference type="WBParaSite" id="TCONS_00001966.p1"/>
    </source>
</evidence>
<dbReference type="Gene3D" id="3.40.50.1820">
    <property type="entry name" value="alpha/beta hydrolase"/>
    <property type="match status" value="1"/>
</dbReference>
<sequence length="621" mass="70438">MGCQSSTLSTVTKSQDTQSLHPIVQTNYGLVEGKNFKTKDGYTSSVFLGIPFASPPVGELRFKKPIPPKKWDGILPAKKYKSRSIQKDVYVEPITLTNKKNEDCLYLNIITPDIINKSPSKKYPVMIYIHGGGFTIDCAARYDYKKITQTLVRHDVIVITIQYRLGFLGFFYTGDGACQSNLGLWDQYMALKWISENIHYFGGDASNMTVFGQSAGAVSADILALSPMTRDLFQKVILMGGNANTIWAIGDKERLIEICRNKAISLGFKKANNDDWCEGDNIEMMKFLMKVPSDKFGNTMLYEGKYFKKGTLDNSPVIDGEFIPKPIHELRKEVPPKSCIIGVCRYEGLLFVGLYKWKINEKFKNNLVNDVIEFFEKSNIKLEDEEVLELCNLKNISLKNKKLFKKRVVTLFGDIVNNVAMRRYCQEGLKQRKISTLNDNNNTVKRSSYSSGDSGFGDRSPSHDSLTFLHSFNSEIESPKSAPLYLYRFDHFNKGHLVAFKLHLPFINATHSTELFYVFGVNLFVVPFHVTNEDKIVKDNVGVWWSNFAKYGNPNGDENTNNNETFIWEPANNDTSEELNYLKIKFNPEMGSDFGGSRIKKLANLFEKASKMQGSSKNVVK</sequence>
<dbReference type="PANTHER" id="PTHR44590:SF4">
    <property type="entry name" value="CARBOXYLIC ESTER HYDROLASE"/>
    <property type="match status" value="1"/>
</dbReference>
<dbReference type="PROSITE" id="PS00122">
    <property type="entry name" value="CARBOXYLESTERASE_B_1"/>
    <property type="match status" value="1"/>
</dbReference>
<evidence type="ECO:0000256" key="4">
    <source>
        <dbReference type="RuleBase" id="RU361235"/>
    </source>
</evidence>
<dbReference type="PROSITE" id="PS00941">
    <property type="entry name" value="CARBOXYLESTERASE_B_2"/>
    <property type="match status" value="1"/>
</dbReference>
<name>A0AAF5CU77_STRER</name>
<dbReference type="SUPFAM" id="SSF53474">
    <property type="entry name" value="alpha/beta-Hydrolases"/>
    <property type="match status" value="1"/>
</dbReference>
<dbReference type="InterPro" id="IPR002018">
    <property type="entry name" value="CarbesteraseB"/>
</dbReference>
<dbReference type="InterPro" id="IPR019819">
    <property type="entry name" value="Carboxylesterase_B_CS"/>
</dbReference>
<evidence type="ECO:0000259" key="5">
    <source>
        <dbReference type="Pfam" id="PF00135"/>
    </source>
</evidence>
<proteinExistence type="inferred from homology"/>
<dbReference type="InterPro" id="IPR019826">
    <property type="entry name" value="Carboxylesterase_B_AS"/>
</dbReference>
<evidence type="ECO:0000256" key="3">
    <source>
        <dbReference type="ARBA" id="ARBA00022801"/>
    </source>
</evidence>
<dbReference type="Pfam" id="PF00135">
    <property type="entry name" value="COesterase"/>
    <property type="match status" value="1"/>
</dbReference>
<protein>
    <recommendedName>
        <fullName evidence="4">Carboxylic ester hydrolase</fullName>
        <ecNumber evidence="4">3.1.1.-</ecNumber>
    </recommendedName>
</protein>
<dbReference type="Proteomes" id="UP000035681">
    <property type="component" value="Unplaced"/>
</dbReference>
<keyword evidence="2" id="KW-0719">Serine esterase</keyword>
<keyword evidence="3 4" id="KW-0378">Hydrolase</keyword>
<reference evidence="7" key="1">
    <citation type="submission" date="2024-02" db="UniProtKB">
        <authorList>
            <consortium name="WormBaseParasite"/>
        </authorList>
    </citation>
    <scope>IDENTIFICATION</scope>
</reference>
<comment type="similarity">
    <text evidence="1 4">Belongs to the type-B carboxylesterase/lipase family.</text>
</comment>
<dbReference type="GO" id="GO:0052689">
    <property type="term" value="F:carboxylic ester hydrolase activity"/>
    <property type="evidence" value="ECO:0007669"/>
    <property type="project" value="UniProtKB-KW"/>
</dbReference>
<keyword evidence="6" id="KW-1185">Reference proteome</keyword>
<dbReference type="InterPro" id="IPR029058">
    <property type="entry name" value="AB_hydrolase_fold"/>
</dbReference>
<dbReference type="AlphaFoldDB" id="A0AAF5CU77"/>
<dbReference type="EC" id="3.1.1.-" evidence="4"/>
<evidence type="ECO:0000256" key="1">
    <source>
        <dbReference type="ARBA" id="ARBA00005964"/>
    </source>
</evidence>
<dbReference type="WBParaSite" id="TCONS_00001966.p1">
    <property type="protein sequence ID" value="TCONS_00001966.p1"/>
    <property type="gene ID" value="XLOC_001875"/>
</dbReference>
<accession>A0AAF5CU77</accession>
<evidence type="ECO:0000256" key="2">
    <source>
        <dbReference type="ARBA" id="ARBA00022487"/>
    </source>
</evidence>
<organism evidence="6 7">
    <name type="scientific">Strongyloides stercoralis</name>
    <name type="common">Threadworm</name>
    <dbReference type="NCBI Taxonomy" id="6248"/>
    <lineage>
        <taxon>Eukaryota</taxon>
        <taxon>Metazoa</taxon>
        <taxon>Ecdysozoa</taxon>
        <taxon>Nematoda</taxon>
        <taxon>Chromadorea</taxon>
        <taxon>Rhabditida</taxon>
        <taxon>Tylenchina</taxon>
        <taxon>Panagrolaimomorpha</taxon>
        <taxon>Strongyloidoidea</taxon>
        <taxon>Strongyloididae</taxon>
        <taxon>Strongyloides</taxon>
    </lineage>
</organism>
<evidence type="ECO:0000313" key="6">
    <source>
        <dbReference type="Proteomes" id="UP000035681"/>
    </source>
</evidence>